<evidence type="ECO:0000313" key="2">
    <source>
        <dbReference type="Proteomes" id="UP000183815"/>
    </source>
</evidence>
<organism evidence="1 2">
    <name type="scientific">Marine Group III euryarchaeote CG-Bathy1</name>
    <dbReference type="NCBI Taxonomy" id="1889001"/>
    <lineage>
        <taxon>Archaea</taxon>
        <taxon>Methanobacteriati</taxon>
        <taxon>Thermoplasmatota</taxon>
        <taxon>Thermoplasmata</taxon>
        <taxon>Candidatus Thermoprofundales</taxon>
    </lineage>
</organism>
<protein>
    <submittedName>
        <fullName evidence="1">Uncharacterized protein</fullName>
    </submittedName>
</protein>
<dbReference type="AlphaFoldDB" id="A0A1J5TH61"/>
<sequence length="174" mass="19384">MDNILPDEEVEYQQATLMEANGNFAPESTTNESVFNTAVQAFLEDPFDFEEVFEDITWEEYEHDFQIPEDSRFLVIEVKVDYEALGGEDINAGPAGSFECSIIAPDGREFCEGYTLANWNDRDDGLEISWIIPCPSIVGEWVIKVSGSGMEGLPGIAYSGTYEIKVKSEILVSS</sequence>
<comment type="caution">
    <text evidence="1">The sequence shown here is derived from an EMBL/GenBank/DDBJ whole genome shotgun (WGS) entry which is preliminary data.</text>
</comment>
<dbReference type="Proteomes" id="UP000183815">
    <property type="component" value="Unassembled WGS sequence"/>
</dbReference>
<gene>
    <name evidence="1" type="ORF">BEU04_00450</name>
</gene>
<evidence type="ECO:0000313" key="1">
    <source>
        <dbReference type="EMBL" id="OIR20313.1"/>
    </source>
</evidence>
<name>A0A1J5TH61_9ARCH</name>
<proteinExistence type="predicted"/>
<dbReference type="EMBL" id="MIYU01000001">
    <property type="protein sequence ID" value="OIR20313.1"/>
    <property type="molecule type" value="Genomic_DNA"/>
</dbReference>
<reference evidence="1 2" key="1">
    <citation type="submission" date="2016-08" db="EMBL/GenBank/DDBJ databases">
        <title>New Insights into Marine Group III Euryarchaeota, from dark to light.</title>
        <authorList>
            <person name="Haro-Moreno J.M."/>
            <person name="Rodriguez-Valera F."/>
            <person name="Lopez-Garcia P."/>
            <person name="Moreira D."/>
            <person name="Martin-Cuadrado A.B."/>
        </authorList>
    </citation>
    <scope>NUCLEOTIDE SEQUENCE [LARGE SCALE GENOMIC DNA]</scope>
    <source>
        <strain evidence="1">CG-Bathy1</strain>
    </source>
</reference>
<accession>A0A1J5TH61</accession>